<dbReference type="AlphaFoldDB" id="A0A978VD94"/>
<dbReference type="EMBL" id="JAEACU010000005">
    <property type="protein sequence ID" value="KAH7528333.1"/>
    <property type="molecule type" value="Genomic_DNA"/>
</dbReference>
<accession>A0A978VD94</accession>
<feature type="chain" id="PRO_5037378518" description="Secreted protein" evidence="1">
    <location>
        <begin position="23"/>
        <end position="91"/>
    </location>
</feature>
<name>A0A978VD94_ZIZJJ</name>
<dbReference type="Proteomes" id="UP000813462">
    <property type="component" value="Unassembled WGS sequence"/>
</dbReference>
<evidence type="ECO:0000256" key="1">
    <source>
        <dbReference type="SAM" id="SignalP"/>
    </source>
</evidence>
<comment type="caution">
    <text evidence="2">The sequence shown here is derived from an EMBL/GenBank/DDBJ whole genome shotgun (WGS) entry which is preliminary data.</text>
</comment>
<feature type="signal peptide" evidence="1">
    <location>
        <begin position="1"/>
        <end position="22"/>
    </location>
</feature>
<organism evidence="2 3">
    <name type="scientific">Ziziphus jujuba var. spinosa</name>
    <dbReference type="NCBI Taxonomy" id="714518"/>
    <lineage>
        <taxon>Eukaryota</taxon>
        <taxon>Viridiplantae</taxon>
        <taxon>Streptophyta</taxon>
        <taxon>Embryophyta</taxon>
        <taxon>Tracheophyta</taxon>
        <taxon>Spermatophyta</taxon>
        <taxon>Magnoliopsida</taxon>
        <taxon>eudicotyledons</taxon>
        <taxon>Gunneridae</taxon>
        <taxon>Pentapetalae</taxon>
        <taxon>rosids</taxon>
        <taxon>fabids</taxon>
        <taxon>Rosales</taxon>
        <taxon>Rhamnaceae</taxon>
        <taxon>Paliureae</taxon>
        <taxon>Ziziphus</taxon>
    </lineage>
</organism>
<proteinExistence type="predicted"/>
<reference evidence="2" key="1">
    <citation type="journal article" date="2021" name="Front. Plant Sci.">
        <title>Chromosome-Scale Genome Assembly for Chinese Sour Jujube and Insights Into Its Genome Evolution and Domestication Signature.</title>
        <authorList>
            <person name="Shen L.-Y."/>
            <person name="Luo H."/>
            <person name="Wang X.-L."/>
            <person name="Wang X.-M."/>
            <person name="Qiu X.-J."/>
            <person name="Liu H."/>
            <person name="Zhou S.-S."/>
            <person name="Jia K.-H."/>
            <person name="Nie S."/>
            <person name="Bao Y.-T."/>
            <person name="Zhang R.-G."/>
            <person name="Yun Q.-Z."/>
            <person name="Chai Y.-H."/>
            <person name="Lu J.-Y."/>
            <person name="Li Y."/>
            <person name="Zhao S.-W."/>
            <person name="Mao J.-F."/>
            <person name="Jia S.-G."/>
            <person name="Mao Y.-M."/>
        </authorList>
    </citation>
    <scope>NUCLEOTIDE SEQUENCE</scope>
    <source>
        <strain evidence="2">AT0</strain>
        <tissue evidence="2">Leaf</tissue>
    </source>
</reference>
<evidence type="ECO:0008006" key="4">
    <source>
        <dbReference type="Google" id="ProtNLM"/>
    </source>
</evidence>
<protein>
    <recommendedName>
        <fullName evidence="4">Secreted protein</fullName>
    </recommendedName>
</protein>
<gene>
    <name evidence="2" type="ORF">FEM48_Zijuj05G0061600</name>
</gene>
<keyword evidence="1" id="KW-0732">Signal</keyword>
<sequence>MFSFLAAMQLLCQCELPVSVTTEITDRTVISLQVHKERPKFMIYYCSWSSVREEKVKVLTPRGDGYAIQHSNKTLVDACPSTGHKKVDKPC</sequence>
<evidence type="ECO:0000313" key="3">
    <source>
        <dbReference type="Proteomes" id="UP000813462"/>
    </source>
</evidence>
<evidence type="ECO:0000313" key="2">
    <source>
        <dbReference type="EMBL" id="KAH7528333.1"/>
    </source>
</evidence>